<reference evidence="7 8" key="1">
    <citation type="submission" date="2023-03" db="EMBL/GenBank/DDBJ databases">
        <title>WGS of Gossypium arboreum.</title>
        <authorList>
            <person name="Yu D."/>
        </authorList>
    </citation>
    <scope>NUCLEOTIDE SEQUENCE [LARGE SCALE GENOMIC DNA]</scope>
    <source>
        <tissue evidence="7">Leaf</tissue>
    </source>
</reference>
<protein>
    <submittedName>
        <fullName evidence="7">Uncharacterized protein</fullName>
    </submittedName>
</protein>
<keyword evidence="8" id="KW-1185">Reference proteome</keyword>
<evidence type="ECO:0000313" key="8">
    <source>
        <dbReference type="Proteomes" id="UP001358586"/>
    </source>
</evidence>
<dbReference type="Proteomes" id="UP001358586">
    <property type="component" value="Chromosome 7"/>
</dbReference>
<dbReference type="Gene3D" id="1.10.630.10">
    <property type="entry name" value="Cytochrome P450"/>
    <property type="match status" value="1"/>
</dbReference>
<evidence type="ECO:0000313" key="7">
    <source>
        <dbReference type="EMBL" id="KAK5818220.1"/>
    </source>
</evidence>
<name>A0ABR0PAC1_GOSAR</name>
<comment type="caution">
    <text evidence="7">The sequence shown here is derived from an EMBL/GenBank/DDBJ whole genome shotgun (WGS) entry which is preliminary data.</text>
</comment>
<gene>
    <name evidence="7" type="ORF">PVK06_023154</name>
</gene>
<keyword evidence="3" id="KW-0479">Metal-binding</keyword>
<sequence>MIVTIKKTPQKPPSIPPSLPVHRFYHRLSKKHDSIFSLYLGSQLFVMVSSSVVAEECFTKNDIVLASCSKLITGKYFSCNYTTVSTSSYCCHWRNLHRHHRNFLLESSQRFHHHSKRGGTGKRYYVDKVRGEDEAREFREVITETFRNAGMTNRADFLLVLNWLGGYKKKEKKLDGLLQKLVDERRWMKLKNNNNGSVVDHLLNLQQSDPHYYTGESLKSSCWRIRCAVLVNAWSIYKDPQPRDDPTSFMLDRKEGMPKVMAGSVSDEANPWLTNSMLRVENG</sequence>
<evidence type="ECO:0000256" key="5">
    <source>
        <dbReference type="ARBA" id="ARBA00023004"/>
    </source>
</evidence>
<evidence type="ECO:0000256" key="2">
    <source>
        <dbReference type="ARBA" id="ARBA00022617"/>
    </source>
</evidence>
<dbReference type="InterPro" id="IPR050651">
    <property type="entry name" value="Plant_Cytochrome_P450_Monoox"/>
</dbReference>
<evidence type="ECO:0000256" key="3">
    <source>
        <dbReference type="ARBA" id="ARBA00022723"/>
    </source>
</evidence>
<proteinExistence type="inferred from homology"/>
<dbReference type="PANTHER" id="PTHR47947:SF24">
    <property type="entry name" value="ISOFLAVONE 2'-HYDROXYLASE-LIKE"/>
    <property type="match status" value="1"/>
</dbReference>
<evidence type="ECO:0000256" key="4">
    <source>
        <dbReference type="ARBA" id="ARBA00023002"/>
    </source>
</evidence>
<dbReference type="EMBL" id="JARKNE010000007">
    <property type="protein sequence ID" value="KAK5818220.1"/>
    <property type="molecule type" value="Genomic_DNA"/>
</dbReference>
<evidence type="ECO:0000256" key="1">
    <source>
        <dbReference type="ARBA" id="ARBA00010617"/>
    </source>
</evidence>
<keyword evidence="6" id="KW-0503">Monooxygenase</keyword>
<keyword evidence="4" id="KW-0560">Oxidoreductase</keyword>
<comment type="similarity">
    <text evidence="1">Belongs to the cytochrome P450 family.</text>
</comment>
<keyword evidence="5" id="KW-0408">Iron</keyword>
<dbReference type="PANTHER" id="PTHR47947">
    <property type="entry name" value="CYTOCHROME P450 82C3-RELATED"/>
    <property type="match status" value="1"/>
</dbReference>
<organism evidence="7 8">
    <name type="scientific">Gossypium arboreum</name>
    <name type="common">Tree cotton</name>
    <name type="synonym">Gossypium nanking</name>
    <dbReference type="NCBI Taxonomy" id="29729"/>
    <lineage>
        <taxon>Eukaryota</taxon>
        <taxon>Viridiplantae</taxon>
        <taxon>Streptophyta</taxon>
        <taxon>Embryophyta</taxon>
        <taxon>Tracheophyta</taxon>
        <taxon>Spermatophyta</taxon>
        <taxon>Magnoliopsida</taxon>
        <taxon>eudicotyledons</taxon>
        <taxon>Gunneridae</taxon>
        <taxon>Pentapetalae</taxon>
        <taxon>rosids</taxon>
        <taxon>malvids</taxon>
        <taxon>Malvales</taxon>
        <taxon>Malvaceae</taxon>
        <taxon>Malvoideae</taxon>
        <taxon>Gossypium</taxon>
    </lineage>
</organism>
<keyword evidence="2" id="KW-0349">Heme</keyword>
<dbReference type="InterPro" id="IPR036396">
    <property type="entry name" value="Cyt_P450_sf"/>
</dbReference>
<evidence type="ECO:0000256" key="6">
    <source>
        <dbReference type="ARBA" id="ARBA00023033"/>
    </source>
</evidence>
<accession>A0ABR0PAC1</accession>
<dbReference type="SUPFAM" id="SSF48264">
    <property type="entry name" value="Cytochrome P450"/>
    <property type="match status" value="1"/>
</dbReference>